<reference evidence="1 2" key="1">
    <citation type="submission" date="2013-11" db="EMBL/GenBank/DDBJ databases">
        <title>The Damaraland mole rat (Fukomys damarensis) genome and evolution of African mole rats.</title>
        <authorList>
            <person name="Gladyshev V.N."/>
            <person name="Fang X."/>
        </authorList>
    </citation>
    <scope>NUCLEOTIDE SEQUENCE [LARGE SCALE GENOMIC DNA]</scope>
    <source>
        <tissue evidence="1">Liver</tissue>
    </source>
</reference>
<protein>
    <submittedName>
        <fullName evidence="1">Uncharacterized protein</fullName>
    </submittedName>
</protein>
<name>A0A091E5X8_FUKDA</name>
<proteinExistence type="predicted"/>
<keyword evidence="2" id="KW-1185">Reference proteome</keyword>
<dbReference type="Proteomes" id="UP000028990">
    <property type="component" value="Unassembled WGS sequence"/>
</dbReference>
<gene>
    <name evidence="1" type="ORF">H920_00615</name>
</gene>
<evidence type="ECO:0000313" key="1">
    <source>
        <dbReference type="EMBL" id="KFO38005.1"/>
    </source>
</evidence>
<organism evidence="1 2">
    <name type="scientific">Fukomys damarensis</name>
    <name type="common">Damaraland mole rat</name>
    <name type="synonym">Cryptomys damarensis</name>
    <dbReference type="NCBI Taxonomy" id="885580"/>
    <lineage>
        <taxon>Eukaryota</taxon>
        <taxon>Metazoa</taxon>
        <taxon>Chordata</taxon>
        <taxon>Craniata</taxon>
        <taxon>Vertebrata</taxon>
        <taxon>Euteleostomi</taxon>
        <taxon>Mammalia</taxon>
        <taxon>Eutheria</taxon>
        <taxon>Euarchontoglires</taxon>
        <taxon>Glires</taxon>
        <taxon>Rodentia</taxon>
        <taxon>Hystricomorpha</taxon>
        <taxon>Bathyergidae</taxon>
        <taxon>Fukomys</taxon>
    </lineage>
</organism>
<evidence type="ECO:0000313" key="2">
    <source>
        <dbReference type="Proteomes" id="UP000028990"/>
    </source>
</evidence>
<dbReference type="EMBL" id="KN120660">
    <property type="protein sequence ID" value="KFO38005.1"/>
    <property type="molecule type" value="Genomic_DNA"/>
</dbReference>
<accession>A0A091E5X8</accession>
<sequence>MKVRADLALTFGLPRIPLTLSIPFCSARPPRCPNPPLPGSVPPAGAWTREAEVLRLRKMTEVLSLPGPCWRPRAALFNLFADAVPVTNLREVNNLVLKRRGAVDWVEKPWFLLFLLGDALEYSPVPLA</sequence>
<dbReference type="AlphaFoldDB" id="A0A091E5X8"/>